<proteinExistence type="predicted"/>
<accession>A0A4Q6Y6V2</accession>
<dbReference type="InterPro" id="IPR050623">
    <property type="entry name" value="Glucan_succinyl_AcylTrfase"/>
</dbReference>
<comment type="caution">
    <text evidence="3">The sequence shown here is derived from an EMBL/GenBank/DDBJ whole genome shotgun (WGS) entry which is preliminary data.</text>
</comment>
<evidence type="ECO:0000313" key="3">
    <source>
        <dbReference type="EMBL" id="RZF64966.1"/>
    </source>
</evidence>
<feature type="transmembrane region" description="Helical" evidence="1">
    <location>
        <begin position="184"/>
        <end position="206"/>
    </location>
</feature>
<feature type="transmembrane region" description="Helical" evidence="1">
    <location>
        <begin position="315"/>
        <end position="335"/>
    </location>
</feature>
<feature type="transmembrane region" description="Helical" evidence="1">
    <location>
        <begin position="21"/>
        <end position="42"/>
    </location>
</feature>
<dbReference type="Proteomes" id="UP000292085">
    <property type="component" value="Unassembled WGS sequence"/>
</dbReference>
<feature type="transmembrane region" description="Helical" evidence="1">
    <location>
        <begin position="276"/>
        <end position="295"/>
    </location>
</feature>
<feature type="transmembrane region" description="Helical" evidence="1">
    <location>
        <begin position="92"/>
        <end position="113"/>
    </location>
</feature>
<keyword evidence="1" id="KW-1133">Transmembrane helix</keyword>
<dbReference type="InterPro" id="IPR002656">
    <property type="entry name" value="Acyl_transf_3_dom"/>
</dbReference>
<feature type="domain" description="Acyltransferase 3" evidence="2">
    <location>
        <begin position="14"/>
        <end position="358"/>
    </location>
</feature>
<feature type="transmembrane region" description="Helical" evidence="1">
    <location>
        <begin position="341"/>
        <end position="361"/>
    </location>
</feature>
<keyword evidence="1" id="KW-0812">Transmembrane</keyword>
<feature type="transmembrane region" description="Helical" evidence="1">
    <location>
        <begin position="143"/>
        <end position="163"/>
    </location>
</feature>
<dbReference type="AlphaFoldDB" id="A0A4Q6Y6V2"/>
<dbReference type="GO" id="GO:0016747">
    <property type="term" value="F:acyltransferase activity, transferring groups other than amino-acyl groups"/>
    <property type="evidence" value="ECO:0007669"/>
    <property type="project" value="InterPro"/>
</dbReference>
<dbReference type="PANTHER" id="PTHR36927">
    <property type="entry name" value="BLR4337 PROTEIN"/>
    <property type="match status" value="1"/>
</dbReference>
<dbReference type="Pfam" id="PF01757">
    <property type="entry name" value="Acyl_transf_3"/>
    <property type="match status" value="1"/>
</dbReference>
<keyword evidence="1" id="KW-0472">Membrane</keyword>
<name>A0A4Q6Y6V2_9SPHN</name>
<organism evidence="3 4">
    <name type="scientific">Sphingomonas populi</name>
    <dbReference type="NCBI Taxonomy" id="2484750"/>
    <lineage>
        <taxon>Bacteria</taxon>
        <taxon>Pseudomonadati</taxon>
        <taxon>Pseudomonadota</taxon>
        <taxon>Alphaproteobacteria</taxon>
        <taxon>Sphingomonadales</taxon>
        <taxon>Sphingomonadaceae</taxon>
        <taxon>Sphingomonas</taxon>
    </lineage>
</organism>
<evidence type="ECO:0000256" key="1">
    <source>
        <dbReference type="SAM" id="Phobius"/>
    </source>
</evidence>
<dbReference type="EMBL" id="SGIS01000009">
    <property type="protein sequence ID" value="RZF64966.1"/>
    <property type="molecule type" value="Genomic_DNA"/>
</dbReference>
<sequence>MDAGSPRRPGARQHYWDTLRAALMLLGIPYHSALAFQMGGWIVATHHHSPVLDYVAEAIHLFRMPAFFMVAGYFAALSLTKYPPGGWFRARLTRLGIPFLASLITIIPVLNIGCELSNFAPADALESWRHLSLTSGGYWVRHLWFIIVLLYLCGATALAARVWPRLRAAALPERIDRWSAQRPLAALLLLGVAVGLFEAVTIELFYSAGLNTTLPQEILRLDDLLGALPWFGLGLALQRGPHALAAMGERRAGVAVLAVAATALALALYGHSWPPLYRFVGTIAAILVTQVILSVARQSFDRPSPVTDRLVRGSFVVYLFHVPVIVWLALIADGIGLPPAISFVLVASGTLAATLAIAAVVERSPVLSLLYSGTRSVARPRRRESMTAVTAE</sequence>
<reference evidence="3 4" key="1">
    <citation type="submission" date="2019-02" db="EMBL/GenBank/DDBJ databases">
        <authorList>
            <person name="Li Y."/>
        </authorList>
    </citation>
    <scope>NUCLEOTIDE SEQUENCE [LARGE SCALE GENOMIC DNA]</scope>
    <source>
        <strain evidence="3 4">3-7</strain>
    </source>
</reference>
<keyword evidence="4" id="KW-1185">Reference proteome</keyword>
<evidence type="ECO:0000259" key="2">
    <source>
        <dbReference type="Pfam" id="PF01757"/>
    </source>
</evidence>
<dbReference type="PANTHER" id="PTHR36927:SF1">
    <property type="entry name" value="MDO-LIKE PROTEIN"/>
    <property type="match status" value="1"/>
</dbReference>
<evidence type="ECO:0000313" key="4">
    <source>
        <dbReference type="Proteomes" id="UP000292085"/>
    </source>
</evidence>
<protein>
    <recommendedName>
        <fullName evidence="2">Acyltransferase 3 domain-containing protein</fullName>
    </recommendedName>
</protein>
<dbReference type="RefSeq" id="WP_130156088.1">
    <property type="nucleotide sequence ID" value="NZ_SGIS01000009.1"/>
</dbReference>
<feature type="transmembrane region" description="Helical" evidence="1">
    <location>
        <begin position="252"/>
        <end position="270"/>
    </location>
</feature>
<gene>
    <name evidence="3" type="ORF">EWE75_07615</name>
</gene>
<feature type="transmembrane region" description="Helical" evidence="1">
    <location>
        <begin position="62"/>
        <end position="80"/>
    </location>
</feature>
<dbReference type="OrthoDB" id="8288190at2"/>